<evidence type="ECO:0000313" key="1">
    <source>
        <dbReference type="EMBL" id="KAI4836243.1"/>
    </source>
</evidence>
<sequence>MEIKIIILLLVNIFAFNFLPWRSYFFDNDMSLFNNSLNEMYSFRRKLGKRVCRLLSRYKQDMYSNILGIKDDLPYNGENNKESVYSNENDKKVRTKSTKGSSLNKAGNHKKNKNYNSCIFKTKKYSRFEKKIFKELDYEDFLKKNRTISDKLYKKIILKKYGLRLFLPLLLFSLLSLSLILDLFAGYGLLNLLYKVLSISGAQDWMKYLGPNFNKLIGNSWATFLKPFFTPAFGENEKLDVFYNLFGTVIYFLPFIIMGVTIISWIIFYHKKVKKYERIKFRKM</sequence>
<gene>
    <name evidence="1" type="ORF">MKS88_004031</name>
</gene>
<keyword evidence="2" id="KW-1185">Reference proteome</keyword>
<dbReference type="Proteomes" id="UP001056978">
    <property type="component" value="Chromosome 12"/>
</dbReference>
<name>A0ACB9Y634_PLABR</name>
<accession>A0ACB9Y634</accession>
<reference evidence="1" key="1">
    <citation type="submission" date="2022-06" db="EMBL/GenBank/DDBJ databases">
        <title>The First Complete Genome of the Simian Malaria Parasite Plasmodium brasilianum.</title>
        <authorList>
            <person name="Bajic M."/>
            <person name="Ravishankar S."/>
        </authorList>
    </citation>
    <scope>NUCLEOTIDE SEQUENCE</scope>
    <source>
        <strain evidence="1">Bolivian I</strain>
    </source>
</reference>
<evidence type="ECO:0000313" key="2">
    <source>
        <dbReference type="Proteomes" id="UP001056978"/>
    </source>
</evidence>
<comment type="caution">
    <text evidence="1">The sequence shown here is derived from an EMBL/GenBank/DDBJ whole genome shotgun (WGS) entry which is preliminary data.</text>
</comment>
<protein>
    <submittedName>
        <fullName evidence="1">Uncharacterized protein</fullName>
    </submittedName>
</protein>
<dbReference type="EMBL" id="CM043780">
    <property type="protein sequence ID" value="KAI4836243.1"/>
    <property type="molecule type" value="Genomic_DNA"/>
</dbReference>
<proteinExistence type="predicted"/>
<organism evidence="1 2">
    <name type="scientific">Plasmodium brasilianum</name>
    <dbReference type="NCBI Taxonomy" id="5824"/>
    <lineage>
        <taxon>Eukaryota</taxon>
        <taxon>Sar</taxon>
        <taxon>Alveolata</taxon>
        <taxon>Apicomplexa</taxon>
        <taxon>Aconoidasida</taxon>
        <taxon>Haemosporida</taxon>
        <taxon>Plasmodiidae</taxon>
        <taxon>Plasmodium</taxon>
        <taxon>Plasmodium (Plasmodium)</taxon>
    </lineage>
</organism>